<feature type="region of interest" description="Disordered" evidence="1">
    <location>
        <begin position="78"/>
        <end position="100"/>
    </location>
</feature>
<organism evidence="2 3">
    <name type="scientific">Setaria viridis</name>
    <name type="common">Green bristlegrass</name>
    <name type="synonym">Setaria italica subsp. viridis</name>
    <dbReference type="NCBI Taxonomy" id="4556"/>
    <lineage>
        <taxon>Eukaryota</taxon>
        <taxon>Viridiplantae</taxon>
        <taxon>Streptophyta</taxon>
        <taxon>Embryophyta</taxon>
        <taxon>Tracheophyta</taxon>
        <taxon>Spermatophyta</taxon>
        <taxon>Magnoliopsida</taxon>
        <taxon>Liliopsida</taxon>
        <taxon>Poales</taxon>
        <taxon>Poaceae</taxon>
        <taxon>PACMAD clade</taxon>
        <taxon>Panicoideae</taxon>
        <taxon>Panicodae</taxon>
        <taxon>Paniceae</taxon>
        <taxon>Cenchrinae</taxon>
        <taxon>Setaria</taxon>
    </lineage>
</organism>
<name>A0A4U6WB10_SETVI</name>
<sequence>MSMSCTLVRSYPLPNQLDLLSLSHKKDSIFNLVLRSAESARAATDGGPLEARSAVGRAVQQPTGTAIGRRRAWIWTARPPAGGAAGGSGLLEGGDFEEGG</sequence>
<dbReference type="Proteomes" id="UP000298652">
    <property type="component" value="Chromosome 1"/>
</dbReference>
<evidence type="ECO:0000313" key="3">
    <source>
        <dbReference type="Proteomes" id="UP000298652"/>
    </source>
</evidence>
<protein>
    <submittedName>
        <fullName evidence="2">Uncharacterized protein</fullName>
    </submittedName>
</protein>
<accession>A0A4U6WB10</accession>
<dbReference type="AlphaFoldDB" id="A0A4U6WB10"/>
<dbReference type="Gramene" id="TKW39602">
    <property type="protein sequence ID" value="TKW39602"/>
    <property type="gene ID" value="SEVIR_1G190300v2"/>
</dbReference>
<proteinExistence type="predicted"/>
<evidence type="ECO:0000256" key="1">
    <source>
        <dbReference type="SAM" id="MobiDB-lite"/>
    </source>
</evidence>
<reference evidence="2" key="1">
    <citation type="submission" date="2019-03" db="EMBL/GenBank/DDBJ databases">
        <title>WGS assembly of Setaria viridis.</title>
        <authorList>
            <person name="Huang P."/>
            <person name="Jenkins J."/>
            <person name="Grimwood J."/>
            <person name="Barry K."/>
            <person name="Healey A."/>
            <person name="Mamidi S."/>
            <person name="Sreedasyam A."/>
            <person name="Shu S."/>
            <person name="Feldman M."/>
            <person name="Wu J."/>
            <person name="Yu Y."/>
            <person name="Chen C."/>
            <person name="Johnson J."/>
            <person name="Rokhsar D."/>
            <person name="Baxter I."/>
            <person name="Schmutz J."/>
            <person name="Brutnell T."/>
            <person name="Kellogg E."/>
        </authorList>
    </citation>
    <scope>NUCLEOTIDE SEQUENCE [LARGE SCALE GENOMIC DNA]</scope>
</reference>
<gene>
    <name evidence="2" type="ORF">SEVIR_1G190300v2</name>
</gene>
<evidence type="ECO:0000313" key="2">
    <source>
        <dbReference type="EMBL" id="TKW39602.1"/>
    </source>
</evidence>
<feature type="compositionally biased region" description="Gly residues" evidence="1">
    <location>
        <begin position="83"/>
        <end position="92"/>
    </location>
</feature>
<keyword evidence="3" id="KW-1185">Reference proteome</keyword>
<dbReference type="EMBL" id="CM016552">
    <property type="protein sequence ID" value="TKW39602.1"/>
    <property type="molecule type" value="Genomic_DNA"/>
</dbReference>